<organism evidence="2 3">
    <name type="scientific">Stenotrophomonas rhizophila</name>
    <dbReference type="NCBI Taxonomy" id="216778"/>
    <lineage>
        <taxon>Bacteria</taxon>
        <taxon>Pseudomonadati</taxon>
        <taxon>Pseudomonadota</taxon>
        <taxon>Gammaproteobacteria</taxon>
        <taxon>Lysobacterales</taxon>
        <taxon>Lysobacteraceae</taxon>
        <taxon>Stenotrophomonas</taxon>
    </lineage>
</organism>
<reference evidence="2 3" key="1">
    <citation type="submission" date="2018-10" db="EMBL/GenBank/DDBJ databases">
        <title>Comparative analysis of microorganisms from saline springs in Andes Mountain Range, Colombia.</title>
        <authorList>
            <person name="Rubin E."/>
        </authorList>
    </citation>
    <scope>NUCLEOTIDE SEQUENCE [LARGE SCALE GENOMIC DNA]</scope>
    <source>
        <strain evidence="2 3">USBA GBX 843</strain>
    </source>
</reference>
<dbReference type="Proteomes" id="UP000274786">
    <property type="component" value="Unassembled WGS sequence"/>
</dbReference>
<gene>
    <name evidence="2" type="ORF">BCL79_0285</name>
</gene>
<dbReference type="EMBL" id="RCDC01000004">
    <property type="protein sequence ID" value="RLK55913.1"/>
    <property type="molecule type" value="Genomic_DNA"/>
</dbReference>
<dbReference type="AlphaFoldDB" id="A0A498CG03"/>
<comment type="caution">
    <text evidence="2">The sequence shown here is derived from an EMBL/GenBank/DDBJ whole genome shotgun (WGS) entry which is preliminary data.</text>
</comment>
<accession>A0A498CG03</accession>
<dbReference type="InterPro" id="IPR021077">
    <property type="entry name" value="Phage_phi-Lf_Orf112"/>
</dbReference>
<dbReference type="OrthoDB" id="6006594at2"/>
<sequence>MTTMDPHDRIDMTGPWAGFGFQGGHMFTPEGHSLEPCDMTWWSLTCNIAREWRLMMEEARPRPTRSAASGKRCTTTDSSVVYLREYVRTRRERRLGMGDPGTGAEPSNVVHMSRGPRGPKRG</sequence>
<evidence type="ECO:0000313" key="3">
    <source>
        <dbReference type="Proteomes" id="UP000274786"/>
    </source>
</evidence>
<protein>
    <submittedName>
        <fullName evidence="2">Uncharacterized protein DUF3653</fullName>
    </submittedName>
</protein>
<feature type="region of interest" description="Disordered" evidence="1">
    <location>
        <begin position="91"/>
        <end position="122"/>
    </location>
</feature>
<name>A0A498CG03_9GAMM</name>
<dbReference type="Pfam" id="PF12375">
    <property type="entry name" value="DUF3653"/>
    <property type="match status" value="1"/>
</dbReference>
<proteinExistence type="predicted"/>
<evidence type="ECO:0000256" key="1">
    <source>
        <dbReference type="SAM" id="MobiDB-lite"/>
    </source>
</evidence>
<evidence type="ECO:0000313" key="2">
    <source>
        <dbReference type="EMBL" id="RLK55913.1"/>
    </source>
</evidence>